<name>A0A816D9H6_ADIRI</name>
<dbReference type="PANTHER" id="PTHR48026:SF14">
    <property type="entry name" value="HETEROGENEOUS NUCLEAR RIBONUCLEOPROTEIN A1"/>
    <property type="match status" value="1"/>
</dbReference>
<gene>
    <name evidence="4" type="ORF">EDS130_LOCUS22162</name>
    <name evidence="5" type="ORF">XAT740_LOCUS51783</name>
</gene>
<evidence type="ECO:0000256" key="1">
    <source>
        <dbReference type="ARBA" id="ARBA00022884"/>
    </source>
</evidence>
<feature type="domain" description="RRM" evidence="3">
    <location>
        <begin position="128"/>
        <end position="205"/>
    </location>
</feature>
<dbReference type="Proteomes" id="UP000663852">
    <property type="component" value="Unassembled WGS sequence"/>
</dbReference>
<dbReference type="EMBL" id="CAJNOJ010000115">
    <property type="protein sequence ID" value="CAF1142400.1"/>
    <property type="molecule type" value="Genomic_DNA"/>
</dbReference>
<sequence length="333" mass="37580">MSNEIMLNKTSVDNDEELVQKATDKIDCPNPLEPESHRKIFINNLSFKVTHETCLTYLSQFGDVSDFFIVRDPQGRSRGFGYVTYTSSKTVDRFMAARPHRIDSREIVAKRAIPKLIMKKSETTITSKRLFVSNIREATISEHDLNEYFAKYGNIIDAQLKKTGEGKLRGFGFVEFDDYDPVDKIILEKTHVIKGNIVSVEKAVPRRQTSFTADLSESRHGNSFAYSSNTNLNMVSGNGESNFGGNSYRSYNKRPVPYSNIRRPCESHMPLFDNSGFMNRFDAPVGDFNNPFGAFAGPSAVDFGQNYVSTYGGGPMRCGNATSSYNHGYWDYR</sequence>
<organism evidence="5 6">
    <name type="scientific">Adineta ricciae</name>
    <name type="common">Rotifer</name>
    <dbReference type="NCBI Taxonomy" id="249248"/>
    <lineage>
        <taxon>Eukaryota</taxon>
        <taxon>Metazoa</taxon>
        <taxon>Spiralia</taxon>
        <taxon>Gnathifera</taxon>
        <taxon>Rotifera</taxon>
        <taxon>Eurotatoria</taxon>
        <taxon>Bdelloidea</taxon>
        <taxon>Adinetida</taxon>
        <taxon>Adinetidae</taxon>
        <taxon>Adineta</taxon>
    </lineage>
</organism>
<dbReference type="InterPro" id="IPR012677">
    <property type="entry name" value="Nucleotide-bd_a/b_plait_sf"/>
</dbReference>
<keyword evidence="6" id="KW-1185">Reference proteome</keyword>
<evidence type="ECO:0000313" key="5">
    <source>
        <dbReference type="EMBL" id="CAF1631799.1"/>
    </source>
</evidence>
<proteinExistence type="predicted"/>
<dbReference type="Pfam" id="PF00076">
    <property type="entry name" value="RRM_1"/>
    <property type="match status" value="2"/>
</dbReference>
<dbReference type="GO" id="GO:0071013">
    <property type="term" value="C:catalytic step 2 spliceosome"/>
    <property type="evidence" value="ECO:0007669"/>
    <property type="project" value="TreeGrafter"/>
</dbReference>
<dbReference type="PANTHER" id="PTHR48026">
    <property type="entry name" value="HOMOLOGOUS TO DROSOPHILA SQD (SQUID) PROTEIN"/>
    <property type="match status" value="1"/>
</dbReference>
<dbReference type="OrthoDB" id="6019873at2759"/>
<evidence type="ECO:0000313" key="4">
    <source>
        <dbReference type="EMBL" id="CAF1142400.1"/>
    </source>
</evidence>
<dbReference type="PROSITE" id="PS50102">
    <property type="entry name" value="RRM"/>
    <property type="match status" value="2"/>
</dbReference>
<dbReference type="SUPFAM" id="SSF54928">
    <property type="entry name" value="RNA-binding domain, RBD"/>
    <property type="match status" value="1"/>
</dbReference>
<evidence type="ECO:0000259" key="3">
    <source>
        <dbReference type="PROSITE" id="PS50102"/>
    </source>
</evidence>
<accession>A0A816D9H6</accession>
<comment type="caution">
    <text evidence="5">The sequence shown here is derived from an EMBL/GenBank/DDBJ whole genome shotgun (WGS) entry which is preliminary data.</text>
</comment>
<protein>
    <recommendedName>
        <fullName evidence="3">RRM domain-containing protein</fullName>
    </recommendedName>
</protein>
<feature type="domain" description="RRM" evidence="3">
    <location>
        <begin position="38"/>
        <end position="113"/>
    </location>
</feature>
<dbReference type="Proteomes" id="UP000663828">
    <property type="component" value="Unassembled WGS sequence"/>
</dbReference>
<dbReference type="EMBL" id="CAJNOR010008336">
    <property type="protein sequence ID" value="CAF1631799.1"/>
    <property type="molecule type" value="Genomic_DNA"/>
</dbReference>
<dbReference type="InterPro" id="IPR000504">
    <property type="entry name" value="RRM_dom"/>
</dbReference>
<evidence type="ECO:0000256" key="2">
    <source>
        <dbReference type="PROSITE-ProRule" id="PRU00176"/>
    </source>
</evidence>
<reference evidence="5" key="1">
    <citation type="submission" date="2021-02" db="EMBL/GenBank/DDBJ databases">
        <authorList>
            <person name="Nowell W R."/>
        </authorList>
    </citation>
    <scope>NUCLEOTIDE SEQUENCE</scope>
</reference>
<dbReference type="GO" id="GO:0000398">
    <property type="term" value="P:mRNA splicing, via spliceosome"/>
    <property type="evidence" value="ECO:0007669"/>
    <property type="project" value="TreeGrafter"/>
</dbReference>
<evidence type="ECO:0000313" key="6">
    <source>
        <dbReference type="Proteomes" id="UP000663828"/>
    </source>
</evidence>
<dbReference type="SMART" id="SM00360">
    <property type="entry name" value="RRM"/>
    <property type="match status" value="2"/>
</dbReference>
<dbReference type="GO" id="GO:0003730">
    <property type="term" value="F:mRNA 3'-UTR binding"/>
    <property type="evidence" value="ECO:0007669"/>
    <property type="project" value="TreeGrafter"/>
</dbReference>
<keyword evidence="1 2" id="KW-0694">RNA-binding</keyword>
<dbReference type="AlphaFoldDB" id="A0A816D9H6"/>
<dbReference type="InterPro" id="IPR035979">
    <property type="entry name" value="RBD_domain_sf"/>
</dbReference>
<dbReference type="Gene3D" id="3.30.70.330">
    <property type="match status" value="2"/>
</dbReference>